<comment type="subcellular location">
    <subcellularLocation>
        <location evidence="2">Cytoplasm</location>
        <location evidence="2">Cytoskeleton</location>
        <location evidence="2">Cilium axoneme</location>
    </subcellularLocation>
</comment>
<dbReference type="Gene3D" id="3.30.460.10">
    <property type="entry name" value="Beta Polymerase, domain 2"/>
    <property type="match status" value="1"/>
</dbReference>
<name>A0A815B4F4_ADIRI</name>
<dbReference type="Proteomes" id="UP000663852">
    <property type="component" value="Unassembled WGS sequence"/>
</dbReference>
<feature type="region of interest" description="Disordered" evidence="8">
    <location>
        <begin position="1"/>
        <end position="33"/>
    </location>
</feature>
<gene>
    <name evidence="10" type="ORF">EDS130_LOCUS28907</name>
</gene>
<dbReference type="PROSITE" id="PS51703">
    <property type="entry name" value="DZF"/>
    <property type="match status" value="1"/>
</dbReference>
<dbReference type="GO" id="GO:0005930">
    <property type="term" value="C:axoneme"/>
    <property type="evidence" value="ECO:0007669"/>
    <property type="project" value="UniProtKB-SubCell"/>
</dbReference>
<comment type="caution">
    <text evidence="10">The sequence shown here is derived from an EMBL/GenBank/DDBJ whole genome shotgun (WGS) entry which is preliminary data.</text>
</comment>
<dbReference type="Pfam" id="PF14926">
    <property type="entry name" value="CFAP300"/>
    <property type="match status" value="1"/>
</dbReference>
<comment type="similarity">
    <text evidence="3">Belongs to the CFAP300 family.</text>
</comment>
<evidence type="ECO:0000256" key="8">
    <source>
        <dbReference type="SAM" id="MobiDB-lite"/>
    </source>
</evidence>
<evidence type="ECO:0000256" key="4">
    <source>
        <dbReference type="ARBA" id="ARBA00022174"/>
    </source>
</evidence>
<keyword evidence="6" id="KW-0206">Cytoskeleton</keyword>
<evidence type="ECO:0000256" key="7">
    <source>
        <dbReference type="ARBA" id="ARBA00023273"/>
    </source>
</evidence>
<dbReference type="OrthoDB" id="10259249at2759"/>
<organism evidence="10 11">
    <name type="scientific">Adineta ricciae</name>
    <name type="common">Rotifer</name>
    <dbReference type="NCBI Taxonomy" id="249248"/>
    <lineage>
        <taxon>Eukaryota</taxon>
        <taxon>Metazoa</taxon>
        <taxon>Spiralia</taxon>
        <taxon>Gnathifera</taxon>
        <taxon>Rotifera</taxon>
        <taxon>Eurotatoria</taxon>
        <taxon>Bdelloidea</taxon>
        <taxon>Adinetida</taxon>
        <taxon>Adinetidae</taxon>
        <taxon>Adineta</taxon>
    </lineage>
</organism>
<reference evidence="10" key="1">
    <citation type="submission" date="2021-02" db="EMBL/GenBank/DDBJ databases">
        <authorList>
            <person name="Nowell W R."/>
        </authorList>
    </citation>
    <scope>NUCLEOTIDE SEQUENCE</scope>
</reference>
<dbReference type="SMART" id="SM00572">
    <property type="entry name" value="DZF"/>
    <property type="match status" value="1"/>
</dbReference>
<evidence type="ECO:0000256" key="2">
    <source>
        <dbReference type="ARBA" id="ARBA00004430"/>
    </source>
</evidence>
<proteinExistence type="inferred from homology"/>
<dbReference type="Gene3D" id="1.10.1410.40">
    <property type="match status" value="2"/>
</dbReference>
<evidence type="ECO:0000256" key="3">
    <source>
        <dbReference type="ARBA" id="ARBA00009205"/>
    </source>
</evidence>
<evidence type="ECO:0000256" key="5">
    <source>
        <dbReference type="ARBA" id="ARBA00022490"/>
    </source>
</evidence>
<dbReference type="PANTHER" id="PTHR31078">
    <property type="entry name" value="CILIA- AND FLAGELLA-ASSOCIATED PROTEIN 300"/>
    <property type="match status" value="1"/>
</dbReference>
<keyword evidence="5" id="KW-0963">Cytoplasm</keyword>
<comment type="function">
    <text evidence="1">Cilium- and flagellum-specific protein that plays a role in axonemal structure organization and motility. May play a role in outer and inner dynein arm assembly.</text>
</comment>
<dbReference type="Pfam" id="PF07528">
    <property type="entry name" value="DZF_N"/>
    <property type="match status" value="1"/>
</dbReference>
<dbReference type="InterPro" id="IPR006561">
    <property type="entry name" value="DZF_dom"/>
</dbReference>
<evidence type="ECO:0000313" key="11">
    <source>
        <dbReference type="Proteomes" id="UP000663852"/>
    </source>
</evidence>
<dbReference type="InterPro" id="IPR029416">
    <property type="entry name" value="CFAP300"/>
</dbReference>
<feature type="domain" description="DZF" evidence="9">
    <location>
        <begin position="32"/>
        <end position="364"/>
    </location>
</feature>
<evidence type="ECO:0000259" key="9">
    <source>
        <dbReference type="PROSITE" id="PS51703"/>
    </source>
</evidence>
<dbReference type="InterPro" id="IPR043519">
    <property type="entry name" value="NT_sf"/>
</dbReference>
<evidence type="ECO:0000313" key="10">
    <source>
        <dbReference type="EMBL" id="CAF1268619.1"/>
    </source>
</evidence>
<keyword evidence="7" id="KW-0966">Cell projection</keyword>
<accession>A0A815B4F4</accession>
<dbReference type="AlphaFoldDB" id="A0A815B4F4"/>
<dbReference type="EMBL" id="CAJNOJ010000191">
    <property type="protein sequence ID" value="CAF1268619.1"/>
    <property type="molecule type" value="Genomic_DNA"/>
</dbReference>
<evidence type="ECO:0000256" key="1">
    <source>
        <dbReference type="ARBA" id="ARBA00002404"/>
    </source>
</evidence>
<sequence>MRRSRPRFPPWRQNRPPYQQSYRSSSASHSQQQFQQGQLHDVFDFVNLPEAFPSIKQAIEDPTLTPIIMERNQQVTPAPADLFTLMNFASRIRQKIDTLVLAPSSFTACQVSEVREVGSYKHNTIIKPPVGSQTPLSYDLVVVLKTLPTREAIDQLGNRIKQDLLSENQPNEAEVLSICNTDYGLSIENGQMAVHILVTTIPMNLNSLDPSIHLSRQICKHLRQRFNGLEPLNTWLINLLAHHCVTNNNNSHEQLPPSYALKRALQLLSSGLFLPGSSGLYDPFNDSHANSRSQPIMTLEEQDRLCSTSQTLLRALAIHPRYVLGLEDGPDIFAGPCQLNGVAFTPNEPVISKDESNSHMSSDTQQQAIYVEILMSENENVISLSIGEYRFQPIDKKFESIDGKQNRDLLIKWGMRGKIRANMYIFDQPFQEYNIRKFILDFFQDPNVLSTLKMFSKAGEWQILNQAVHDVRIEQLQTNVLSLEFFDRLFNNQIVRQQSGHIKKCIEEYKDEFIVDDELRKALVMDEFETYDIFSDNDRKEFIFHLFKHFCLGGQVCQYEDEVQPYLDVTKSVYKDLISVQKDAETQTIHVVSPVFKIEALNDKGKKFYPSRTAFEQDFAYMIIDPIKRHVIILSNFYEGPSFFE</sequence>
<dbReference type="PANTHER" id="PTHR31078:SF1">
    <property type="entry name" value="CILIA- AND FLAGELLA-ASSOCIATED PROTEIN 300"/>
    <property type="match status" value="1"/>
</dbReference>
<feature type="compositionally biased region" description="Low complexity" evidence="8">
    <location>
        <begin position="19"/>
        <end position="33"/>
    </location>
</feature>
<evidence type="ECO:0000256" key="6">
    <source>
        <dbReference type="ARBA" id="ARBA00023212"/>
    </source>
</evidence>
<protein>
    <recommendedName>
        <fullName evidence="4">Cilia- and flagella-associated protein 300</fullName>
    </recommendedName>
</protein>
<dbReference type="InterPro" id="IPR049401">
    <property type="entry name" value="DZF_dom_N"/>
</dbReference>